<accession>A0A0L0QJE4</accession>
<sequence length="146" mass="17378">MWLEVSNLNSQLIHLNQLISSSNIRLQEKREELRRLNETLTKLQQNKNDFLKKKDTCIQPEFTTKNFHGKLANEVQSFRENQLQISFLAIPRKYLKKAKNIIMDQIRKIEQEIAAIESNITSWKREHAMVTKQKREVENQIGVDFR</sequence>
<dbReference type="RefSeq" id="WP_050351258.1">
    <property type="nucleotide sequence ID" value="NZ_CP073011.1"/>
</dbReference>
<dbReference type="PATRIC" id="fig|1473.5.peg.305"/>
<gene>
    <name evidence="2" type="ORF">AFK71_09210</name>
</gene>
<feature type="coiled-coil region" evidence="1">
    <location>
        <begin position="19"/>
        <end position="53"/>
    </location>
</feature>
<feature type="coiled-coil region" evidence="1">
    <location>
        <begin position="99"/>
        <end position="126"/>
    </location>
</feature>
<proteinExistence type="predicted"/>
<organism evidence="2 3">
    <name type="scientific">Virgibacillus pantothenticus</name>
    <dbReference type="NCBI Taxonomy" id="1473"/>
    <lineage>
        <taxon>Bacteria</taxon>
        <taxon>Bacillati</taxon>
        <taxon>Bacillota</taxon>
        <taxon>Bacilli</taxon>
        <taxon>Bacillales</taxon>
        <taxon>Bacillaceae</taxon>
        <taxon>Virgibacillus</taxon>
    </lineage>
</organism>
<keyword evidence="1" id="KW-0175">Coiled coil</keyword>
<evidence type="ECO:0008006" key="4">
    <source>
        <dbReference type="Google" id="ProtNLM"/>
    </source>
</evidence>
<evidence type="ECO:0000313" key="2">
    <source>
        <dbReference type="EMBL" id="KNE18775.1"/>
    </source>
</evidence>
<dbReference type="EMBL" id="LGTO01000007">
    <property type="protein sequence ID" value="KNE18775.1"/>
    <property type="molecule type" value="Genomic_DNA"/>
</dbReference>
<name>A0A0L0QJE4_VIRPA</name>
<evidence type="ECO:0000256" key="1">
    <source>
        <dbReference type="SAM" id="Coils"/>
    </source>
</evidence>
<evidence type="ECO:0000313" key="3">
    <source>
        <dbReference type="Proteomes" id="UP000036780"/>
    </source>
</evidence>
<keyword evidence="3" id="KW-1185">Reference proteome</keyword>
<protein>
    <recommendedName>
        <fullName evidence="4">DUF5082 domain-containing protein</fullName>
    </recommendedName>
</protein>
<dbReference type="GeneID" id="66871730"/>
<dbReference type="Proteomes" id="UP000036780">
    <property type="component" value="Unassembled WGS sequence"/>
</dbReference>
<comment type="caution">
    <text evidence="2">The sequence shown here is derived from an EMBL/GenBank/DDBJ whole genome shotgun (WGS) entry which is preliminary data.</text>
</comment>
<reference evidence="3" key="1">
    <citation type="submission" date="2015-07" db="EMBL/GenBank/DDBJ databases">
        <title>Fjat-10053 dsm26.</title>
        <authorList>
            <person name="Liu B."/>
            <person name="Wang J."/>
            <person name="Zhu Y."/>
            <person name="Liu G."/>
            <person name="Chen Q."/>
            <person name="Chen Z."/>
            <person name="Lan J."/>
            <person name="Che J."/>
            <person name="Ge C."/>
            <person name="Shi H."/>
            <person name="Pan Z."/>
            <person name="Liu X."/>
        </authorList>
    </citation>
    <scope>NUCLEOTIDE SEQUENCE [LARGE SCALE GENOMIC DNA]</scope>
    <source>
        <strain evidence="3">DSM 26</strain>
    </source>
</reference>
<dbReference type="AlphaFoldDB" id="A0A0L0QJE4"/>